<keyword evidence="2 6" id="KW-0812">Transmembrane</keyword>
<dbReference type="Proteomes" id="UP000807306">
    <property type="component" value="Unassembled WGS sequence"/>
</dbReference>
<keyword evidence="9" id="KW-1185">Reference proteome</keyword>
<dbReference type="InterPro" id="IPR052337">
    <property type="entry name" value="SAT4-like"/>
</dbReference>
<dbReference type="InterPro" id="IPR049326">
    <property type="entry name" value="Rhodopsin_dom_fungi"/>
</dbReference>
<evidence type="ECO:0000256" key="5">
    <source>
        <dbReference type="ARBA" id="ARBA00038359"/>
    </source>
</evidence>
<evidence type="ECO:0000256" key="3">
    <source>
        <dbReference type="ARBA" id="ARBA00022989"/>
    </source>
</evidence>
<dbReference type="AlphaFoldDB" id="A0A9P6JQN0"/>
<comment type="similarity">
    <text evidence="5">Belongs to the SAT4 family.</text>
</comment>
<proteinExistence type="inferred from homology"/>
<reference evidence="8" key="1">
    <citation type="submission" date="2020-11" db="EMBL/GenBank/DDBJ databases">
        <authorList>
            <consortium name="DOE Joint Genome Institute"/>
            <person name="Ahrendt S."/>
            <person name="Riley R."/>
            <person name="Andreopoulos W."/>
            <person name="Labutti K."/>
            <person name="Pangilinan J."/>
            <person name="Ruiz-Duenas F.J."/>
            <person name="Barrasa J.M."/>
            <person name="Sanchez-Garcia M."/>
            <person name="Camarero S."/>
            <person name="Miyauchi S."/>
            <person name="Serrano A."/>
            <person name="Linde D."/>
            <person name="Babiker R."/>
            <person name="Drula E."/>
            <person name="Ayuso-Fernandez I."/>
            <person name="Pacheco R."/>
            <person name="Padilla G."/>
            <person name="Ferreira P."/>
            <person name="Barriuso J."/>
            <person name="Kellner H."/>
            <person name="Castanera R."/>
            <person name="Alfaro M."/>
            <person name="Ramirez L."/>
            <person name="Pisabarro A.G."/>
            <person name="Kuo A."/>
            <person name="Tritt A."/>
            <person name="Lipzen A."/>
            <person name="He G."/>
            <person name="Yan M."/>
            <person name="Ng V."/>
            <person name="Cullen D."/>
            <person name="Martin F."/>
            <person name="Rosso M.-N."/>
            <person name="Henrissat B."/>
            <person name="Hibbett D."/>
            <person name="Martinez A.T."/>
            <person name="Grigoriev I.V."/>
        </authorList>
    </citation>
    <scope>NUCLEOTIDE SEQUENCE</scope>
    <source>
        <strain evidence="8">CBS 506.95</strain>
    </source>
</reference>
<gene>
    <name evidence="8" type="ORF">CPB83DRAFT_853669</name>
</gene>
<evidence type="ECO:0000256" key="2">
    <source>
        <dbReference type="ARBA" id="ARBA00022692"/>
    </source>
</evidence>
<organism evidence="8 9">
    <name type="scientific">Crepidotus variabilis</name>
    <dbReference type="NCBI Taxonomy" id="179855"/>
    <lineage>
        <taxon>Eukaryota</taxon>
        <taxon>Fungi</taxon>
        <taxon>Dikarya</taxon>
        <taxon>Basidiomycota</taxon>
        <taxon>Agaricomycotina</taxon>
        <taxon>Agaricomycetes</taxon>
        <taxon>Agaricomycetidae</taxon>
        <taxon>Agaricales</taxon>
        <taxon>Agaricineae</taxon>
        <taxon>Crepidotaceae</taxon>
        <taxon>Crepidotus</taxon>
    </lineage>
</organism>
<dbReference type="Pfam" id="PF20684">
    <property type="entry name" value="Fung_rhodopsin"/>
    <property type="match status" value="1"/>
</dbReference>
<feature type="transmembrane region" description="Helical" evidence="6">
    <location>
        <begin position="14"/>
        <end position="35"/>
    </location>
</feature>
<feature type="domain" description="Rhodopsin" evidence="7">
    <location>
        <begin position="31"/>
        <end position="211"/>
    </location>
</feature>
<feature type="transmembrane region" description="Helical" evidence="6">
    <location>
        <begin position="191"/>
        <end position="213"/>
    </location>
</feature>
<keyword evidence="4 6" id="KW-0472">Membrane</keyword>
<evidence type="ECO:0000259" key="7">
    <source>
        <dbReference type="Pfam" id="PF20684"/>
    </source>
</evidence>
<dbReference type="OrthoDB" id="3229610at2759"/>
<feature type="transmembrane region" description="Helical" evidence="6">
    <location>
        <begin position="159"/>
        <end position="179"/>
    </location>
</feature>
<evidence type="ECO:0000256" key="4">
    <source>
        <dbReference type="ARBA" id="ARBA00023136"/>
    </source>
</evidence>
<dbReference type="PANTHER" id="PTHR33048">
    <property type="entry name" value="PTH11-LIKE INTEGRAL MEMBRANE PROTEIN (AFU_ORTHOLOGUE AFUA_5G11245)"/>
    <property type="match status" value="1"/>
</dbReference>
<dbReference type="PANTHER" id="PTHR33048:SF158">
    <property type="entry name" value="MEMBRANE PROTEIN PTH11-LIKE, PUTATIVE-RELATED"/>
    <property type="match status" value="1"/>
</dbReference>
<dbReference type="GO" id="GO:0016020">
    <property type="term" value="C:membrane"/>
    <property type="evidence" value="ECO:0007669"/>
    <property type="project" value="UniProtKB-SubCell"/>
</dbReference>
<evidence type="ECO:0000313" key="8">
    <source>
        <dbReference type="EMBL" id="KAF9528740.1"/>
    </source>
</evidence>
<protein>
    <recommendedName>
        <fullName evidence="7">Rhodopsin domain-containing protein</fullName>
    </recommendedName>
</protein>
<comment type="subcellular location">
    <subcellularLocation>
        <location evidence="1">Membrane</location>
        <topology evidence="1">Multi-pass membrane protein</topology>
    </subcellularLocation>
</comment>
<comment type="caution">
    <text evidence="8">The sequence shown here is derived from an EMBL/GenBank/DDBJ whole genome shotgun (WGS) entry which is preliminary data.</text>
</comment>
<sequence length="346" mass="38807">MLKADGLPSGFDPWTIACFILYLIAILVTLLRLGHRAYRRQLYWDDFWALVALVSAVIDMVIMLVVSTIRLQDMTSTSHSFVLWITIFAHPFEVWCSRMSITLSMFRVLLPGRKRTLAKTSCYLMSCFATTICLQKIWSCSGMTAPAIPWCTFTSLTPALSLSLNTLADIFLIVWPALMLTEMKLNKTHRWFLIACFSTSVFVMVIDCLYSAYFLKGDLTTTVLLGHIEIVITLLFCNTTVLATYLYRQYSNSNTCGDSGYALPISDFHAANASNATSNLRLGNPRNLPQKQDQSVVLDTVEFSKISEGSLYLEHGQISSKTAHSTNLKEQKFERALSEKDSGFGG</sequence>
<feature type="transmembrane region" description="Helical" evidence="6">
    <location>
        <begin position="47"/>
        <end position="69"/>
    </location>
</feature>
<dbReference type="EMBL" id="MU157850">
    <property type="protein sequence ID" value="KAF9528740.1"/>
    <property type="molecule type" value="Genomic_DNA"/>
</dbReference>
<evidence type="ECO:0000313" key="9">
    <source>
        <dbReference type="Proteomes" id="UP000807306"/>
    </source>
</evidence>
<keyword evidence="3 6" id="KW-1133">Transmembrane helix</keyword>
<evidence type="ECO:0000256" key="6">
    <source>
        <dbReference type="SAM" id="Phobius"/>
    </source>
</evidence>
<feature type="transmembrane region" description="Helical" evidence="6">
    <location>
        <begin position="81"/>
        <end position="101"/>
    </location>
</feature>
<evidence type="ECO:0000256" key="1">
    <source>
        <dbReference type="ARBA" id="ARBA00004141"/>
    </source>
</evidence>
<accession>A0A9P6JQN0</accession>
<name>A0A9P6JQN0_9AGAR</name>
<feature type="transmembrane region" description="Helical" evidence="6">
    <location>
        <begin position="225"/>
        <end position="247"/>
    </location>
</feature>
<feature type="transmembrane region" description="Helical" evidence="6">
    <location>
        <begin position="122"/>
        <end position="139"/>
    </location>
</feature>